<comment type="caution">
    <text evidence="1">The sequence shown here is derived from an EMBL/GenBank/DDBJ whole genome shotgun (WGS) entry which is preliminary data.</text>
</comment>
<name>A0ABV2AR03_9EUKA</name>
<sequence length="87" mass="9903">MASESQKISQGYQKLIIDVLKEKGGSCSYEELVKEAEKQHCDSLGAMLKILKNKNVITFSQVFLMYPMHKDEIVTLLSSDFDPFNDK</sequence>
<dbReference type="Proteomes" id="UP001439008">
    <property type="component" value="Unassembled WGS sequence"/>
</dbReference>
<gene>
    <name evidence="1" type="ORF">MHBO_003628</name>
</gene>
<accession>A0ABV2AR03</accession>
<proteinExistence type="predicted"/>
<evidence type="ECO:0000313" key="1">
    <source>
        <dbReference type="EMBL" id="MES1922113.1"/>
    </source>
</evidence>
<dbReference type="EMBL" id="JBDODL010002236">
    <property type="protein sequence ID" value="MES1922113.1"/>
    <property type="molecule type" value="Genomic_DNA"/>
</dbReference>
<reference evidence="1 2" key="1">
    <citation type="journal article" date="2024" name="BMC Biol.">
        <title>Comparative genomics of Ascetosporea gives new insight into the evolutionary basis for animal parasitism in Rhizaria.</title>
        <authorList>
            <person name="Hiltunen Thoren M."/>
            <person name="Onut-Brannstrom I."/>
            <person name="Alfjorden A."/>
            <person name="Peckova H."/>
            <person name="Swords F."/>
            <person name="Hooper C."/>
            <person name="Holzer A.S."/>
            <person name="Bass D."/>
            <person name="Burki F."/>
        </authorList>
    </citation>
    <scope>NUCLEOTIDE SEQUENCE [LARGE SCALE GENOMIC DNA]</scope>
    <source>
        <strain evidence="1">20-A016</strain>
    </source>
</reference>
<keyword evidence="2" id="KW-1185">Reference proteome</keyword>
<protein>
    <submittedName>
        <fullName evidence="1">Uncharacterized protein</fullName>
    </submittedName>
</protein>
<organism evidence="1 2">
    <name type="scientific">Bonamia ostreae</name>
    <dbReference type="NCBI Taxonomy" id="126728"/>
    <lineage>
        <taxon>Eukaryota</taxon>
        <taxon>Sar</taxon>
        <taxon>Rhizaria</taxon>
        <taxon>Endomyxa</taxon>
        <taxon>Ascetosporea</taxon>
        <taxon>Haplosporida</taxon>
        <taxon>Bonamia</taxon>
    </lineage>
</organism>
<evidence type="ECO:0000313" key="2">
    <source>
        <dbReference type="Proteomes" id="UP001439008"/>
    </source>
</evidence>